<dbReference type="RefSeq" id="WP_138834575.1">
    <property type="nucleotide sequence ID" value="NZ_VCNI01000001.1"/>
</dbReference>
<protein>
    <submittedName>
        <fullName evidence="2">Alpha/beta hydrolase</fullName>
    </submittedName>
</protein>
<organism evidence="2 3">
    <name type="scientific">Flagellimonas algicola</name>
    <dbReference type="NCBI Taxonomy" id="2583815"/>
    <lineage>
        <taxon>Bacteria</taxon>
        <taxon>Pseudomonadati</taxon>
        <taxon>Bacteroidota</taxon>
        <taxon>Flavobacteriia</taxon>
        <taxon>Flavobacteriales</taxon>
        <taxon>Flavobacteriaceae</taxon>
        <taxon>Flagellimonas</taxon>
    </lineage>
</organism>
<keyword evidence="3" id="KW-1185">Reference proteome</keyword>
<comment type="caution">
    <text evidence="2">The sequence shown here is derived from an EMBL/GenBank/DDBJ whole genome shotgun (WGS) entry which is preliminary data.</text>
</comment>
<dbReference type="InterPro" id="IPR029058">
    <property type="entry name" value="AB_hydrolase_fold"/>
</dbReference>
<keyword evidence="1" id="KW-0732">Signal</keyword>
<reference evidence="2 3" key="1">
    <citation type="submission" date="2019-05" db="EMBL/GenBank/DDBJ databases">
        <title>Flagellimonas sp. AsT0115, sp. nov., isolated from a marine red algae, Asparagopsis taxiformis.</title>
        <authorList>
            <person name="Kim J."/>
            <person name="Jeong S.E."/>
            <person name="Jeon C.O."/>
        </authorList>
    </citation>
    <scope>NUCLEOTIDE SEQUENCE [LARGE SCALE GENOMIC DNA]</scope>
    <source>
        <strain evidence="2 3">AsT0115</strain>
    </source>
</reference>
<dbReference type="EMBL" id="VCNI01000001">
    <property type="protein sequence ID" value="TMU57265.1"/>
    <property type="molecule type" value="Genomic_DNA"/>
</dbReference>
<sequence length="471" mass="53592">MKKNLALLFLATCIAQGVFSQQMVLKKGTILEALPVNDSISETFSLYLPTSFSTDKTWPLLVVFDLDGKEIQALSMFVHAAEDEGYVLAAPQVRDTASLADNMVKTTQTVQKVMDLLPIQKSRIYTAGAGSGGRYANLVPILSKDVSGAISIGASITNTELLSIRRPFHFIGIVNKKDYNYPGLLSVKKILDRYRFPNQVLIHSGDKLWPDPSYLKRSLRLFTLAAMRKGLVAKDSAYIDGSYKSDVTQAGRLKNSLKLLLAEQYLGEMMGAYGAYKNLDSLRMVQRDIRRNKMYRSMKRSESAAFLKESLLKEDYLYYMDEDLITYNFNNLGWWNFQRSEISKFIEGSSKAEREMGHRLLGYINALAEDNIDIVQSEDLIDEDALAFLFMLKTILEPDNFDFYMKIISLSSKNEDFGTALFYLEEALKKGFNDKDRLYGLEHTALLRINPKFNKLVSEYLKDARYNIKEQ</sequence>
<dbReference type="SUPFAM" id="SSF53474">
    <property type="entry name" value="alpha/beta-Hydrolases"/>
    <property type="match status" value="1"/>
</dbReference>
<evidence type="ECO:0000313" key="3">
    <source>
        <dbReference type="Proteomes" id="UP000751614"/>
    </source>
</evidence>
<name>A0ABY2WRA6_9FLAO</name>
<accession>A0ABY2WRA6</accession>
<feature type="signal peptide" evidence="1">
    <location>
        <begin position="1"/>
        <end position="20"/>
    </location>
</feature>
<feature type="chain" id="PRO_5046053319" evidence="1">
    <location>
        <begin position="21"/>
        <end position="471"/>
    </location>
</feature>
<evidence type="ECO:0000256" key="1">
    <source>
        <dbReference type="SAM" id="SignalP"/>
    </source>
</evidence>
<dbReference type="GO" id="GO:0016787">
    <property type="term" value="F:hydrolase activity"/>
    <property type="evidence" value="ECO:0007669"/>
    <property type="project" value="UniProtKB-KW"/>
</dbReference>
<proteinExistence type="predicted"/>
<evidence type="ECO:0000313" key="2">
    <source>
        <dbReference type="EMBL" id="TMU57265.1"/>
    </source>
</evidence>
<dbReference type="Proteomes" id="UP000751614">
    <property type="component" value="Unassembled WGS sequence"/>
</dbReference>
<gene>
    <name evidence="2" type="ORF">FGG15_06885</name>
</gene>
<dbReference type="Gene3D" id="3.40.50.1820">
    <property type="entry name" value="alpha/beta hydrolase"/>
    <property type="match status" value="1"/>
</dbReference>
<keyword evidence="2" id="KW-0378">Hydrolase</keyword>